<dbReference type="CDD" id="cd01948">
    <property type="entry name" value="EAL"/>
    <property type="match status" value="1"/>
</dbReference>
<dbReference type="InterPro" id="IPR035919">
    <property type="entry name" value="EAL_sf"/>
</dbReference>
<accession>A0ABT1H3N6</accession>
<evidence type="ECO:0000313" key="2">
    <source>
        <dbReference type="EMBL" id="MCP2161849.1"/>
    </source>
</evidence>
<protein>
    <submittedName>
        <fullName evidence="2">EAL domain, c-di-GMP-specific phosphodiesterase class I (Or its enzymatically inactive variant)</fullName>
    </submittedName>
</protein>
<dbReference type="InterPro" id="IPR050706">
    <property type="entry name" value="Cyclic-di-GMP_PDE-like"/>
</dbReference>
<dbReference type="SMART" id="SM00052">
    <property type="entry name" value="EAL"/>
    <property type="match status" value="1"/>
</dbReference>
<organism evidence="2 3">
    <name type="scientific">Williamsia serinedens</name>
    <dbReference type="NCBI Taxonomy" id="391736"/>
    <lineage>
        <taxon>Bacteria</taxon>
        <taxon>Bacillati</taxon>
        <taxon>Actinomycetota</taxon>
        <taxon>Actinomycetes</taxon>
        <taxon>Mycobacteriales</taxon>
        <taxon>Nocardiaceae</taxon>
        <taxon>Williamsia</taxon>
    </lineage>
</organism>
<dbReference type="InterPro" id="IPR001633">
    <property type="entry name" value="EAL_dom"/>
</dbReference>
<feature type="domain" description="EAL" evidence="1">
    <location>
        <begin position="1"/>
        <end position="248"/>
    </location>
</feature>
<keyword evidence="3" id="KW-1185">Reference proteome</keyword>
<name>A0ABT1H3N6_9NOCA</name>
<dbReference type="EMBL" id="JAMTCG010000005">
    <property type="protein sequence ID" value="MCP2161849.1"/>
    <property type="molecule type" value="Genomic_DNA"/>
</dbReference>
<dbReference type="Gene3D" id="3.20.20.450">
    <property type="entry name" value="EAL domain"/>
    <property type="match status" value="1"/>
</dbReference>
<dbReference type="Proteomes" id="UP001205740">
    <property type="component" value="Unassembled WGS sequence"/>
</dbReference>
<dbReference type="PANTHER" id="PTHR33121:SF76">
    <property type="entry name" value="SIGNALING PROTEIN"/>
    <property type="match status" value="1"/>
</dbReference>
<gene>
    <name evidence="2" type="ORF">LX12_003048</name>
</gene>
<dbReference type="PROSITE" id="PS50883">
    <property type="entry name" value="EAL"/>
    <property type="match status" value="1"/>
</dbReference>
<sequence>MRPSPSAARALKSRVTSHFQPIVELSDRSVVGYEALARWPEVPEARPDEVFAAAAGQGVLTDLDWLCRRAAVEGALDAGIRRPLTVFVNVEPRALGPMPRWRFPAERFREIASRELQIIVEFTERELLADPGAVMTAIDWARGYGCGIALDDVGVNPESLTFLPIALPDVVKLDRSVVTRPGSRHHDETVSFVADYAVSTGARVIAEGIETEHDVHLATVASATLGQGYLFGAPAPAPAEPPTPSAASALHLFGSLPRPLTRPSDVLDRLPRHVARYETIARVFDELATIGATLTWPGLLLVSAQNADAFTRRFGDRYAGFARKHTLVGVIGAGDFSVPGVRGPADPDDGFPGEFSLVILTDGYTATVVAKDLGDDGPLENRRYAWCFTHDRSAVRQVAECIIRKLAPRRVPVGVG</sequence>
<comment type="caution">
    <text evidence="2">The sequence shown here is derived from an EMBL/GenBank/DDBJ whole genome shotgun (WGS) entry which is preliminary data.</text>
</comment>
<dbReference type="Pfam" id="PF00563">
    <property type="entry name" value="EAL"/>
    <property type="match status" value="1"/>
</dbReference>
<reference evidence="2 3" key="1">
    <citation type="submission" date="2022-06" db="EMBL/GenBank/DDBJ databases">
        <title>Genomic Encyclopedia of Archaeal and Bacterial Type Strains, Phase II (KMG-II): from individual species to whole genera.</title>
        <authorList>
            <person name="Goeker M."/>
        </authorList>
    </citation>
    <scope>NUCLEOTIDE SEQUENCE [LARGE SCALE GENOMIC DNA]</scope>
    <source>
        <strain evidence="2 3">DSM 45037</strain>
    </source>
</reference>
<evidence type="ECO:0000313" key="3">
    <source>
        <dbReference type="Proteomes" id="UP001205740"/>
    </source>
</evidence>
<dbReference type="PANTHER" id="PTHR33121">
    <property type="entry name" value="CYCLIC DI-GMP PHOSPHODIESTERASE PDEF"/>
    <property type="match status" value="1"/>
</dbReference>
<dbReference type="SUPFAM" id="SSF141868">
    <property type="entry name" value="EAL domain-like"/>
    <property type="match status" value="1"/>
</dbReference>
<evidence type="ECO:0000259" key="1">
    <source>
        <dbReference type="PROSITE" id="PS50883"/>
    </source>
</evidence>
<proteinExistence type="predicted"/>